<accession>A0A5C8US70</accession>
<dbReference type="GO" id="GO:0005524">
    <property type="term" value="F:ATP binding"/>
    <property type="evidence" value="ECO:0007669"/>
    <property type="project" value="UniProtKB-KW"/>
</dbReference>
<dbReference type="InterPro" id="IPR017871">
    <property type="entry name" value="ABC_transporter-like_CS"/>
</dbReference>
<evidence type="ECO:0000256" key="1">
    <source>
        <dbReference type="ARBA" id="ARBA00022448"/>
    </source>
</evidence>
<keyword evidence="1" id="KW-0813">Transport</keyword>
<evidence type="ECO:0000313" key="6">
    <source>
        <dbReference type="Proteomes" id="UP000321379"/>
    </source>
</evidence>
<dbReference type="CDD" id="cd03219">
    <property type="entry name" value="ABC_Mj1267_LivG_branched"/>
    <property type="match status" value="1"/>
</dbReference>
<dbReference type="FunFam" id="3.40.50.300:FF:000421">
    <property type="entry name" value="Branched-chain amino acid ABC transporter ATP-binding protein"/>
    <property type="match status" value="1"/>
</dbReference>
<dbReference type="InterPro" id="IPR003439">
    <property type="entry name" value="ABC_transporter-like_ATP-bd"/>
</dbReference>
<name>A0A5C8US70_9MICO</name>
<organism evidence="5 6">
    <name type="scientific">Lacisediminihabitans profunda</name>
    <dbReference type="NCBI Taxonomy" id="2594790"/>
    <lineage>
        <taxon>Bacteria</taxon>
        <taxon>Bacillati</taxon>
        <taxon>Actinomycetota</taxon>
        <taxon>Actinomycetes</taxon>
        <taxon>Micrococcales</taxon>
        <taxon>Microbacteriaceae</taxon>
        <taxon>Lacisediminihabitans</taxon>
    </lineage>
</organism>
<dbReference type="InterPro" id="IPR032823">
    <property type="entry name" value="BCA_ABC_TP_C"/>
</dbReference>
<dbReference type="SMART" id="SM00382">
    <property type="entry name" value="AAA"/>
    <property type="match status" value="1"/>
</dbReference>
<keyword evidence="2" id="KW-0547">Nucleotide-binding</keyword>
<comment type="caution">
    <text evidence="5">The sequence shown here is derived from an EMBL/GenBank/DDBJ whole genome shotgun (WGS) entry which is preliminary data.</text>
</comment>
<proteinExistence type="predicted"/>
<dbReference type="Gene3D" id="3.40.50.300">
    <property type="entry name" value="P-loop containing nucleotide triphosphate hydrolases"/>
    <property type="match status" value="1"/>
</dbReference>
<evidence type="ECO:0000313" key="5">
    <source>
        <dbReference type="EMBL" id="TXN30353.1"/>
    </source>
</evidence>
<dbReference type="PROSITE" id="PS00211">
    <property type="entry name" value="ABC_TRANSPORTER_1"/>
    <property type="match status" value="1"/>
</dbReference>
<dbReference type="PANTHER" id="PTHR45772:SF9">
    <property type="entry name" value="CONSERVED COMPONENT OF ABC TRANSPORTER FOR NATURAL AMINO ACIDS"/>
    <property type="match status" value="1"/>
</dbReference>
<evidence type="ECO:0000256" key="2">
    <source>
        <dbReference type="ARBA" id="ARBA00022741"/>
    </source>
</evidence>
<evidence type="ECO:0000259" key="4">
    <source>
        <dbReference type="PROSITE" id="PS50893"/>
    </source>
</evidence>
<dbReference type="EMBL" id="VRMG01000007">
    <property type="protein sequence ID" value="TXN30353.1"/>
    <property type="molecule type" value="Genomic_DNA"/>
</dbReference>
<feature type="domain" description="ABC transporter" evidence="4">
    <location>
        <begin position="6"/>
        <end position="244"/>
    </location>
</feature>
<dbReference type="Proteomes" id="UP000321379">
    <property type="component" value="Unassembled WGS sequence"/>
</dbReference>
<evidence type="ECO:0000256" key="3">
    <source>
        <dbReference type="ARBA" id="ARBA00022840"/>
    </source>
</evidence>
<dbReference type="InterPro" id="IPR027417">
    <property type="entry name" value="P-loop_NTPase"/>
</dbReference>
<dbReference type="GO" id="GO:0005886">
    <property type="term" value="C:plasma membrane"/>
    <property type="evidence" value="ECO:0007669"/>
    <property type="project" value="TreeGrafter"/>
</dbReference>
<reference evidence="5 6" key="1">
    <citation type="submission" date="2019-08" db="EMBL/GenBank/DDBJ databases">
        <title>Bacterial whole genome sequence for Glaciihabitans sp. CHu50b-6-2.</title>
        <authorList>
            <person name="Jin L."/>
        </authorList>
    </citation>
    <scope>NUCLEOTIDE SEQUENCE [LARGE SCALE GENOMIC DNA]</scope>
    <source>
        <strain evidence="5 6">CHu50b-6-2</strain>
    </source>
</reference>
<dbReference type="InterPro" id="IPR051120">
    <property type="entry name" value="ABC_AA/LPS_Transport"/>
</dbReference>
<dbReference type="SUPFAM" id="SSF52540">
    <property type="entry name" value="P-loop containing nucleoside triphosphate hydrolases"/>
    <property type="match status" value="1"/>
</dbReference>
<dbReference type="AlphaFoldDB" id="A0A5C8US70"/>
<dbReference type="InterPro" id="IPR003593">
    <property type="entry name" value="AAA+_ATPase"/>
</dbReference>
<sequence length="244" mass="26996">MSENLLEVDHLTKRFGGVTAVNECSFTVQKGTITALIGPNGSGKTTVFNMVTGYLKADSGEIRFRGEAITRPRPADLYRRGLSRTFQQARIFPELTVEENLVVAAGYNSRQLFGRRVSDSDRDRATKMLGEFRLETLAQLPAADLSYGQRKLLEFAAVLMSDPMLVLLDEPTAGVNPVMIDAMEQHIRERHAAGVTFLIVEHDMQLVMRLCDPVIVLDQGAPIAFGSPDQIQKDPRVLEAYLGS</sequence>
<dbReference type="Pfam" id="PF00005">
    <property type="entry name" value="ABC_tran"/>
    <property type="match status" value="1"/>
</dbReference>
<dbReference type="PROSITE" id="PS50893">
    <property type="entry name" value="ABC_TRANSPORTER_2"/>
    <property type="match status" value="1"/>
</dbReference>
<keyword evidence="6" id="KW-1185">Reference proteome</keyword>
<keyword evidence="3 5" id="KW-0067">ATP-binding</keyword>
<gene>
    <name evidence="5" type="ORF">FVP33_10100</name>
</gene>
<dbReference type="PANTHER" id="PTHR45772">
    <property type="entry name" value="CONSERVED COMPONENT OF ABC TRANSPORTER FOR NATURAL AMINO ACIDS-RELATED"/>
    <property type="match status" value="1"/>
</dbReference>
<dbReference type="RefSeq" id="WP_147783537.1">
    <property type="nucleotide sequence ID" value="NZ_VRMG01000007.1"/>
</dbReference>
<dbReference type="GO" id="GO:0016887">
    <property type="term" value="F:ATP hydrolysis activity"/>
    <property type="evidence" value="ECO:0007669"/>
    <property type="project" value="InterPro"/>
</dbReference>
<dbReference type="Pfam" id="PF12399">
    <property type="entry name" value="BCA_ABC_TP_C"/>
    <property type="match status" value="1"/>
</dbReference>
<protein>
    <submittedName>
        <fullName evidence="5">ABC transporter ATP-binding protein</fullName>
    </submittedName>
</protein>